<protein>
    <submittedName>
        <fullName evidence="4">DUF342 domain-containing protein</fullName>
    </submittedName>
</protein>
<reference evidence="4 5" key="1">
    <citation type="submission" date="2018-06" db="EMBL/GenBank/DDBJ databases">
        <title>Complete genome of Desulfovibrio marinus P48SEP.</title>
        <authorList>
            <person name="Crispim J.S."/>
            <person name="Vidigal P.M.P."/>
            <person name="Silva L.C.F."/>
            <person name="Araujo L.C."/>
            <person name="Laguardia C.N."/>
            <person name="Dias R.S."/>
            <person name="Sousa M.P."/>
            <person name="Paula S.O."/>
            <person name="Silva C."/>
        </authorList>
    </citation>
    <scope>NUCLEOTIDE SEQUENCE [LARGE SCALE GENOMIC DNA]</scope>
    <source>
        <strain evidence="4 5">P48SEP</strain>
    </source>
</reference>
<sequence length="373" mass="41619">MPYYIRHHFDPHFDYHRLCPRERLDGGVDHYDLGYVQNVKQDQLLAEIVDLDEAGSDIEQRFVVDEPVLPAGENTKLDPENPRRLLAAVNGYVFCDNGHIHVHDILNVRRDVDFHTGNINFLGDMIVHGAVRTGFSLKARNIKVLDIIGGADLTAHGSILAQGGIKGQKKASLTAQKDMRVAFCENAQLTAGRHIRVDGSAMHCQLSASGNILVDGRLQGGRVVTGRILFVREILGGGVGTTTSLVLGQDPRHLIELEMIEEELLDIEERMEYYGEQITFGPALHSEYSAKIARTQRRKKLLEQRRDSLIEILDNPPANPDAHQIIVEGEIRPGVMVTMGKESMFIDEIRGPARIRLDAEGRLAIFDYIPAKS</sequence>
<keyword evidence="6" id="KW-1185">Reference proteome</keyword>
<proteinExistence type="predicted"/>
<dbReference type="PANTHER" id="PTHR38032:SF1">
    <property type="entry name" value="RNA-BINDING PROTEIN KHPB N-TERMINAL DOMAIN-CONTAINING PROTEIN"/>
    <property type="match status" value="1"/>
</dbReference>
<gene>
    <name evidence="4" type="ORF">DQK91_02100</name>
    <name evidence="3" type="ORF">E8L03_07820</name>
</gene>
<feature type="domain" description="Flagellar Assembly Protein A N-terminal region" evidence="2">
    <location>
        <begin position="10"/>
        <end position="97"/>
    </location>
</feature>
<dbReference type="InterPro" id="IPR046865">
    <property type="entry name" value="FapA_b_solenoid"/>
</dbReference>
<feature type="coiled-coil region" evidence="1">
    <location>
        <begin position="257"/>
        <end position="312"/>
    </location>
</feature>
<evidence type="ECO:0000256" key="1">
    <source>
        <dbReference type="SAM" id="Coils"/>
    </source>
</evidence>
<evidence type="ECO:0000313" key="5">
    <source>
        <dbReference type="Proteomes" id="UP000434052"/>
    </source>
</evidence>
<dbReference type="EMBL" id="QMIF01000001">
    <property type="protein sequence ID" value="TVM36734.1"/>
    <property type="molecule type" value="Genomic_DNA"/>
</dbReference>
<dbReference type="PANTHER" id="PTHR38032">
    <property type="entry name" value="POLYMERASE-RELATED"/>
    <property type="match status" value="1"/>
</dbReference>
<evidence type="ECO:0000313" key="3">
    <source>
        <dbReference type="EMBL" id="QJT08840.1"/>
    </source>
</evidence>
<dbReference type="RefSeq" id="WP_144233785.1">
    <property type="nucleotide sequence ID" value="NZ_CP039543.1"/>
</dbReference>
<reference evidence="3 6" key="2">
    <citation type="submission" date="2019-04" db="EMBL/GenBank/DDBJ databases">
        <title>Isolation and culture of sulfate reducing bacteria from the cold seep of the South China Sea.</title>
        <authorList>
            <person name="Sun C."/>
            <person name="Liu R."/>
        </authorList>
    </citation>
    <scope>NUCLEOTIDE SEQUENCE [LARGE SCALE GENOMIC DNA]</scope>
    <source>
        <strain evidence="3 6">CS1</strain>
    </source>
</reference>
<dbReference type="EMBL" id="CP039543">
    <property type="protein sequence ID" value="QJT08840.1"/>
    <property type="molecule type" value="Genomic_DNA"/>
</dbReference>
<evidence type="ECO:0000259" key="2">
    <source>
        <dbReference type="Pfam" id="PF20250"/>
    </source>
</evidence>
<keyword evidence="1" id="KW-0175">Coiled coil</keyword>
<dbReference type="OrthoDB" id="5446236at2"/>
<accession>A0A6P1ZN70</accession>
<dbReference type="AlphaFoldDB" id="A0A6P1ZN70"/>
<dbReference type="Proteomes" id="UP000434052">
    <property type="component" value="Unassembled WGS sequence"/>
</dbReference>
<dbReference type="Pfam" id="PF20250">
    <property type="entry name" value="FapA_N"/>
    <property type="match status" value="1"/>
</dbReference>
<organism evidence="4 5">
    <name type="scientific">Oceanidesulfovibrio marinus</name>
    <dbReference type="NCBI Taxonomy" id="370038"/>
    <lineage>
        <taxon>Bacteria</taxon>
        <taxon>Pseudomonadati</taxon>
        <taxon>Thermodesulfobacteriota</taxon>
        <taxon>Desulfovibrionia</taxon>
        <taxon>Desulfovibrionales</taxon>
        <taxon>Desulfovibrionaceae</taxon>
        <taxon>Oceanidesulfovibrio</taxon>
    </lineage>
</organism>
<evidence type="ECO:0000313" key="4">
    <source>
        <dbReference type="EMBL" id="TVM36734.1"/>
    </source>
</evidence>
<name>A0A6P1ZN70_9BACT</name>
<dbReference type="InterPro" id="IPR046866">
    <property type="entry name" value="FapA_N"/>
</dbReference>
<evidence type="ECO:0000313" key="6">
    <source>
        <dbReference type="Proteomes" id="UP000503251"/>
    </source>
</evidence>
<dbReference type="Pfam" id="PF03961">
    <property type="entry name" value="FapA"/>
    <property type="match status" value="1"/>
</dbReference>
<dbReference type="InterPro" id="IPR005646">
    <property type="entry name" value="FapA"/>
</dbReference>
<dbReference type="Proteomes" id="UP000503251">
    <property type="component" value="Chromosome"/>
</dbReference>